<dbReference type="GO" id="GO:0016301">
    <property type="term" value="F:kinase activity"/>
    <property type="evidence" value="ECO:0007669"/>
    <property type="project" value="InterPro"/>
</dbReference>
<dbReference type="EMBL" id="MHIE01000010">
    <property type="protein sequence ID" value="OGY45887.1"/>
    <property type="molecule type" value="Genomic_DNA"/>
</dbReference>
<dbReference type="InterPro" id="IPR016064">
    <property type="entry name" value="NAD/diacylglycerol_kinase_sf"/>
</dbReference>
<dbReference type="Gene3D" id="3.40.50.10330">
    <property type="entry name" value="Probable inorganic polyphosphate/atp-NAD kinase, domain 1"/>
    <property type="match status" value="1"/>
</dbReference>
<organism evidence="2 3">
    <name type="scientific">Candidatus Buchananbacteria bacterium RIFCSPHIGHO2_01_FULL_44_11</name>
    <dbReference type="NCBI Taxonomy" id="1797535"/>
    <lineage>
        <taxon>Bacteria</taxon>
        <taxon>Candidatus Buchananiibacteriota</taxon>
    </lineage>
</organism>
<dbReference type="SUPFAM" id="SSF111331">
    <property type="entry name" value="NAD kinase/diacylglycerol kinase-like"/>
    <property type="match status" value="1"/>
</dbReference>
<dbReference type="PROSITE" id="PS50146">
    <property type="entry name" value="DAGK"/>
    <property type="match status" value="1"/>
</dbReference>
<dbReference type="STRING" id="1797535.A2744_00870"/>
<dbReference type="Proteomes" id="UP000178240">
    <property type="component" value="Unassembled WGS sequence"/>
</dbReference>
<evidence type="ECO:0000313" key="3">
    <source>
        <dbReference type="Proteomes" id="UP000178240"/>
    </source>
</evidence>
<dbReference type="Gene3D" id="2.60.200.40">
    <property type="match status" value="1"/>
</dbReference>
<name>A0A1G1Y2U6_9BACT</name>
<evidence type="ECO:0000259" key="1">
    <source>
        <dbReference type="PROSITE" id="PS50146"/>
    </source>
</evidence>
<dbReference type="Pfam" id="PF00781">
    <property type="entry name" value="DAGK_cat"/>
    <property type="match status" value="1"/>
</dbReference>
<protein>
    <recommendedName>
        <fullName evidence="1">DAGKc domain-containing protein</fullName>
    </recommendedName>
</protein>
<gene>
    <name evidence="2" type="ORF">A2744_00870</name>
</gene>
<accession>A0A1G1Y2U6</accession>
<comment type="caution">
    <text evidence="2">The sequence shown here is derived from an EMBL/GenBank/DDBJ whole genome shotgun (WGS) entry which is preliminary data.</text>
</comment>
<dbReference type="AlphaFoldDB" id="A0A1G1Y2U6"/>
<reference evidence="2 3" key="1">
    <citation type="journal article" date="2016" name="Nat. Commun.">
        <title>Thousands of microbial genomes shed light on interconnected biogeochemical processes in an aquifer system.</title>
        <authorList>
            <person name="Anantharaman K."/>
            <person name="Brown C.T."/>
            <person name="Hug L.A."/>
            <person name="Sharon I."/>
            <person name="Castelle C.J."/>
            <person name="Probst A.J."/>
            <person name="Thomas B.C."/>
            <person name="Singh A."/>
            <person name="Wilkins M.J."/>
            <person name="Karaoz U."/>
            <person name="Brodie E.L."/>
            <person name="Williams K.H."/>
            <person name="Hubbard S.S."/>
            <person name="Banfield J.F."/>
        </authorList>
    </citation>
    <scope>NUCLEOTIDE SEQUENCE [LARGE SCALE GENOMIC DNA]</scope>
</reference>
<sequence>MYLYLYDSFLNDKRFAQTLAKIETRLTDLGIGGKIYRLSPLRNVEELISDEVKAGVTNIIVVGNDKTLSQVVNVAAKHEVALGLIPLGPENQIAQALGIPEGEGACDIVAARIVKRVDLGRINNLYFLSGVKIFSSEVTLECEELYSISSKLKNALITICNFRPATAQLAATANYFNPQDGFLEVFIQPEKTGFFNIFKRPDRQKTIIPFKKLAIKSKSSVPVVTDGQRVLKTPVKIEVIPKKLKLIVGKNRNF</sequence>
<feature type="domain" description="DAGKc" evidence="1">
    <location>
        <begin position="45"/>
        <end position="126"/>
    </location>
</feature>
<dbReference type="InterPro" id="IPR001206">
    <property type="entry name" value="Diacylglycerol_kinase_cat_dom"/>
</dbReference>
<proteinExistence type="predicted"/>
<evidence type="ECO:0000313" key="2">
    <source>
        <dbReference type="EMBL" id="OGY45887.1"/>
    </source>
</evidence>
<dbReference type="InterPro" id="IPR017438">
    <property type="entry name" value="ATP-NAD_kinase_N"/>
</dbReference>